<name>A0A9D1KQH9_9FIRM</name>
<dbReference type="Pfam" id="PF03780">
    <property type="entry name" value="Asp23"/>
    <property type="match status" value="1"/>
</dbReference>
<proteinExistence type="inferred from homology"/>
<accession>A0A9D1KQH9</accession>
<protein>
    <submittedName>
        <fullName evidence="2">Asp23/Gls24 family envelope stress response protein</fullName>
    </submittedName>
</protein>
<dbReference type="Proteomes" id="UP000824165">
    <property type="component" value="Unassembled WGS sequence"/>
</dbReference>
<dbReference type="PANTHER" id="PTHR34297">
    <property type="entry name" value="HYPOTHETICAL CYTOSOLIC PROTEIN-RELATED"/>
    <property type="match status" value="1"/>
</dbReference>
<gene>
    <name evidence="2" type="ORF">IAA60_01645</name>
</gene>
<comment type="similarity">
    <text evidence="1">Belongs to the asp23 family.</text>
</comment>
<dbReference type="AlphaFoldDB" id="A0A9D1KQH9"/>
<evidence type="ECO:0000313" key="2">
    <source>
        <dbReference type="EMBL" id="HIT84587.1"/>
    </source>
</evidence>
<evidence type="ECO:0000313" key="3">
    <source>
        <dbReference type="Proteomes" id="UP000824165"/>
    </source>
</evidence>
<organism evidence="2 3">
    <name type="scientific">Candidatus Ornithomonoglobus intestinigallinarum</name>
    <dbReference type="NCBI Taxonomy" id="2840894"/>
    <lineage>
        <taxon>Bacteria</taxon>
        <taxon>Bacillati</taxon>
        <taxon>Bacillota</taxon>
        <taxon>Clostridia</taxon>
        <taxon>Candidatus Ornithomonoglobus</taxon>
    </lineage>
</organism>
<comment type="caution">
    <text evidence="2">The sequence shown here is derived from an EMBL/GenBank/DDBJ whole genome shotgun (WGS) entry which is preliminary data.</text>
</comment>
<sequence>MVLKTHGELGEVSVNNAVIAEIAGAVAAKCYGVVGMAWRNKKDGIVSLLMPDTVTKGINITVQDDGVVIEMNIIVEYGININTICKSIVNNVRYSIENSVGIKVKQVNVRVEGVRVDE</sequence>
<dbReference type="EMBL" id="DVLU01000013">
    <property type="protein sequence ID" value="HIT84587.1"/>
    <property type="molecule type" value="Genomic_DNA"/>
</dbReference>
<dbReference type="InterPro" id="IPR005531">
    <property type="entry name" value="Asp23"/>
</dbReference>
<reference evidence="2" key="2">
    <citation type="journal article" date="2021" name="PeerJ">
        <title>Extensive microbial diversity within the chicken gut microbiome revealed by metagenomics and culture.</title>
        <authorList>
            <person name="Gilroy R."/>
            <person name="Ravi A."/>
            <person name="Getino M."/>
            <person name="Pursley I."/>
            <person name="Horton D.L."/>
            <person name="Alikhan N.F."/>
            <person name="Baker D."/>
            <person name="Gharbi K."/>
            <person name="Hall N."/>
            <person name="Watson M."/>
            <person name="Adriaenssens E.M."/>
            <person name="Foster-Nyarko E."/>
            <person name="Jarju S."/>
            <person name="Secka A."/>
            <person name="Antonio M."/>
            <person name="Oren A."/>
            <person name="Chaudhuri R.R."/>
            <person name="La Ragione R."/>
            <person name="Hildebrand F."/>
            <person name="Pallen M.J."/>
        </authorList>
    </citation>
    <scope>NUCLEOTIDE SEQUENCE</scope>
    <source>
        <strain evidence="2">CHK181-108</strain>
    </source>
</reference>
<reference evidence="2" key="1">
    <citation type="submission" date="2020-10" db="EMBL/GenBank/DDBJ databases">
        <authorList>
            <person name="Gilroy R."/>
        </authorList>
    </citation>
    <scope>NUCLEOTIDE SEQUENCE</scope>
    <source>
        <strain evidence="2">CHK181-108</strain>
    </source>
</reference>
<evidence type="ECO:0000256" key="1">
    <source>
        <dbReference type="ARBA" id="ARBA00005721"/>
    </source>
</evidence>
<dbReference type="PANTHER" id="PTHR34297:SF2">
    <property type="entry name" value="ASP23_GLS24 FAMILY ENVELOPE STRESS RESPONSE PROTEIN"/>
    <property type="match status" value="1"/>
</dbReference>